<dbReference type="PANTHER" id="PTHR43355">
    <property type="entry name" value="FLAVIN REDUCTASE (NADPH)"/>
    <property type="match status" value="1"/>
</dbReference>
<dbReference type="EMBL" id="FNZR01000010">
    <property type="protein sequence ID" value="SEL78724.1"/>
    <property type="molecule type" value="Genomic_DNA"/>
</dbReference>
<name>A0A1H7T396_9SPHI</name>
<dbReference type="AlphaFoldDB" id="A0A1H7T396"/>
<feature type="domain" description="NAD(P)-binding" evidence="1">
    <location>
        <begin position="10"/>
        <end position="198"/>
    </location>
</feature>
<dbReference type="SUPFAM" id="SSF51735">
    <property type="entry name" value="NAD(P)-binding Rossmann-fold domains"/>
    <property type="match status" value="1"/>
</dbReference>
<dbReference type="GO" id="GO:0016646">
    <property type="term" value="F:oxidoreductase activity, acting on the CH-NH group of donors, NAD or NADP as acceptor"/>
    <property type="evidence" value="ECO:0007669"/>
    <property type="project" value="TreeGrafter"/>
</dbReference>
<dbReference type="Pfam" id="PF13460">
    <property type="entry name" value="NAD_binding_10"/>
    <property type="match status" value="1"/>
</dbReference>
<gene>
    <name evidence="2" type="ORF">SAMN05421740_11034</name>
</gene>
<dbReference type="Gene3D" id="3.40.50.720">
    <property type="entry name" value="NAD(P)-binding Rossmann-like Domain"/>
    <property type="match status" value="1"/>
</dbReference>
<reference evidence="3" key="1">
    <citation type="submission" date="2016-10" db="EMBL/GenBank/DDBJ databases">
        <authorList>
            <person name="Varghese N."/>
            <person name="Submissions S."/>
        </authorList>
    </citation>
    <scope>NUCLEOTIDE SEQUENCE [LARGE SCALE GENOMIC DNA]</scope>
    <source>
        <strain evidence="3">Jip14</strain>
    </source>
</reference>
<dbReference type="STRING" id="332977.SAMN05421740_11034"/>
<dbReference type="InterPro" id="IPR016040">
    <property type="entry name" value="NAD(P)-bd_dom"/>
</dbReference>
<evidence type="ECO:0000313" key="2">
    <source>
        <dbReference type="EMBL" id="SEL78724.1"/>
    </source>
</evidence>
<evidence type="ECO:0000259" key="1">
    <source>
        <dbReference type="Pfam" id="PF13460"/>
    </source>
</evidence>
<dbReference type="OrthoDB" id="9790734at2"/>
<keyword evidence="3" id="KW-1185">Reference proteome</keyword>
<organism evidence="2 3">
    <name type="scientific">Parapedobacter koreensis</name>
    <dbReference type="NCBI Taxonomy" id="332977"/>
    <lineage>
        <taxon>Bacteria</taxon>
        <taxon>Pseudomonadati</taxon>
        <taxon>Bacteroidota</taxon>
        <taxon>Sphingobacteriia</taxon>
        <taxon>Sphingobacteriales</taxon>
        <taxon>Sphingobacteriaceae</taxon>
        <taxon>Parapedobacter</taxon>
    </lineage>
</organism>
<protein>
    <submittedName>
        <fullName evidence="2">Putative NADH-flavin reductase</fullName>
    </submittedName>
</protein>
<dbReference type="RefSeq" id="WP_090608238.1">
    <property type="nucleotide sequence ID" value="NZ_FNZR01000010.1"/>
</dbReference>
<dbReference type="InterPro" id="IPR051606">
    <property type="entry name" value="Polyketide_Oxido-like"/>
</dbReference>
<dbReference type="Proteomes" id="UP000198916">
    <property type="component" value="Unassembled WGS sequence"/>
</dbReference>
<proteinExistence type="predicted"/>
<evidence type="ECO:0000313" key="3">
    <source>
        <dbReference type="Proteomes" id="UP000198916"/>
    </source>
</evidence>
<dbReference type="PANTHER" id="PTHR43355:SF2">
    <property type="entry name" value="FLAVIN REDUCTASE (NADPH)"/>
    <property type="match status" value="1"/>
</dbReference>
<dbReference type="InterPro" id="IPR036291">
    <property type="entry name" value="NAD(P)-bd_dom_sf"/>
</dbReference>
<sequence length="214" mass="23728">MIHHKIAVIGGTGKSGVYVVRHLLEKGYVLKLLLRQPNRLTIHHEQVEVLVGDARDYQSVYTLVAGCEAVISTLGQPKGERSIFSDATTNVIKAMEACGISRYLVTTGLSVDVPGDQKSDSVKAATAWMYAHYPETTTDKQREYELLEESKLDWTMVRLPLIQQTNQQHSTEANPINCAGDSIGAADLASFLVSALEEHRFIRASPFLYDRQVP</sequence>
<accession>A0A1H7T396</accession>